<dbReference type="AlphaFoldDB" id="A0A6G4WGW0"/>
<sequence>MSNHMFDAIRAAIPSTKAPFIETPKGRVWTYGDMLDASGRIASVLAGLGVEPGDRVAVQVEKSAEALMVYLACLRAGAVYLPLNIAYTLAELDYFIGDAEPRLVICTPGAEAGISGIAKAHGGKLETLDEFGGGLLMGKAALANAEFADVARGADDLAAILYTSGTTGRSKGAMLTHDNLLSNALTLRDYWQFTADDRLIHALPIFHTHGLFVATNTILVAGASMLFLPKFDPDQILALMDRATAMMGVPTFYVRLLQHPGLTREATAGMRLFISGSAPLLADTHRAFRERTGHAILERYGMTETNMNTSNPFDGDRIAGTVGFPLPGVELRVVDPDTGHELPRGATGMIEVKGPNVFKGYWRMPEKTQAEFRDDGFFITGDLGQIDDRGYVSIVGRGKDLVISGGYNIYPKEVEVEIDQLPGVVESAVIGVPHPDFGESVTAIVVRESGAEIDEKAVIAALDGRLARYKQPKRVIFVDELPRNTMGKVQKKVLRDEYAGLYAPVLQTHG</sequence>
<dbReference type="Gene3D" id="3.40.50.12780">
    <property type="entry name" value="N-terminal domain of ligase-like"/>
    <property type="match status" value="1"/>
</dbReference>
<evidence type="ECO:0000256" key="5">
    <source>
        <dbReference type="ARBA" id="ARBA00067668"/>
    </source>
</evidence>
<comment type="caution">
    <text evidence="8">The sequence shown here is derived from an EMBL/GenBank/DDBJ whole genome shotgun (WGS) entry which is preliminary data.</text>
</comment>
<evidence type="ECO:0000256" key="2">
    <source>
        <dbReference type="ARBA" id="ARBA00022598"/>
    </source>
</evidence>
<evidence type="ECO:0000256" key="4">
    <source>
        <dbReference type="ARBA" id="ARBA00066616"/>
    </source>
</evidence>
<evidence type="ECO:0000256" key="1">
    <source>
        <dbReference type="ARBA" id="ARBA00006432"/>
    </source>
</evidence>
<dbReference type="InterPro" id="IPR025110">
    <property type="entry name" value="AMP-bd_C"/>
</dbReference>
<dbReference type="Pfam" id="PF13193">
    <property type="entry name" value="AMP-binding_C"/>
    <property type="match status" value="1"/>
</dbReference>
<dbReference type="InterPro" id="IPR045851">
    <property type="entry name" value="AMP-bd_C_sf"/>
</dbReference>
<comment type="catalytic activity">
    <reaction evidence="3">
        <text>3-(methylsulfanyl)propanoate + ATP + CoA = 3-(methylsulfanyl)propanoyl-CoA + AMP + diphosphate</text>
        <dbReference type="Rhea" id="RHEA:43052"/>
        <dbReference type="ChEBI" id="CHEBI:30616"/>
        <dbReference type="ChEBI" id="CHEBI:33019"/>
        <dbReference type="ChEBI" id="CHEBI:49016"/>
        <dbReference type="ChEBI" id="CHEBI:57287"/>
        <dbReference type="ChEBI" id="CHEBI:82815"/>
        <dbReference type="ChEBI" id="CHEBI:456215"/>
        <dbReference type="EC" id="6.2.1.44"/>
    </reaction>
    <physiologicalReaction direction="left-to-right" evidence="3">
        <dbReference type="Rhea" id="RHEA:43053"/>
    </physiologicalReaction>
</comment>
<dbReference type="PANTHER" id="PTHR43201:SF8">
    <property type="entry name" value="ACYL-COA SYNTHETASE FAMILY MEMBER 3"/>
    <property type="match status" value="1"/>
</dbReference>
<dbReference type="Proteomes" id="UP001642900">
    <property type="component" value="Unassembled WGS sequence"/>
</dbReference>
<dbReference type="InterPro" id="IPR000873">
    <property type="entry name" value="AMP-dep_synth/lig_dom"/>
</dbReference>
<dbReference type="NCBIfam" id="NF005702">
    <property type="entry name" value="PRK07514.1"/>
    <property type="match status" value="1"/>
</dbReference>
<dbReference type="EC" id="6.2.1.44" evidence="4"/>
<dbReference type="GO" id="GO:0006631">
    <property type="term" value="P:fatty acid metabolic process"/>
    <property type="evidence" value="ECO:0007669"/>
    <property type="project" value="TreeGrafter"/>
</dbReference>
<protein>
    <recommendedName>
        <fullName evidence="5">3-methylmercaptopropionyl-CoA ligase</fullName>
        <ecNumber evidence="4">6.2.1.44</ecNumber>
    </recommendedName>
</protein>
<dbReference type="InterPro" id="IPR020845">
    <property type="entry name" value="AMP-binding_CS"/>
</dbReference>
<dbReference type="PROSITE" id="PS00455">
    <property type="entry name" value="AMP_BINDING"/>
    <property type="match status" value="1"/>
</dbReference>
<dbReference type="InterPro" id="IPR042099">
    <property type="entry name" value="ANL_N_sf"/>
</dbReference>
<dbReference type="GO" id="GO:0031956">
    <property type="term" value="F:medium-chain fatty acid-CoA ligase activity"/>
    <property type="evidence" value="ECO:0007669"/>
    <property type="project" value="TreeGrafter"/>
</dbReference>
<dbReference type="CDD" id="cd05941">
    <property type="entry name" value="MCS"/>
    <property type="match status" value="1"/>
</dbReference>
<keyword evidence="2" id="KW-0436">Ligase</keyword>
<gene>
    <name evidence="8" type="ORF">G6N73_22195</name>
</gene>
<evidence type="ECO:0000259" key="7">
    <source>
        <dbReference type="Pfam" id="PF13193"/>
    </source>
</evidence>
<reference evidence="8 9" key="1">
    <citation type="submission" date="2020-02" db="EMBL/GenBank/DDBJ databases">
        <title>Genome sequence of strain CCNWXJ40-4.</title>
        <authorList>
            <person name="Gao J."/>
            <person name="Sun J."/>
        </authorList>
    </citation>
    <scope>NUCLEOTIDE SEQUENCE [LARGE SCALE GENOMIC DNA]</scope>
    <source>
        <strain evidence="8 9">CCNWXJ 40-4</strain>
    </source>
</reference>
<feature type="domain" description="AMP-dependent synthetase/ligase" evidence="6">
    <location>
        <begin position="24"/>
        <end position="362"/>
    </location>
</feature>
<evidence type="ECO:0000313" key="9">
    <source>
        <dbReference type="Proteomes" id="UP001642900"/>
    </source>
</evidence>
<evidence type="ECO:0000259" key="6">
    <source>
        <dbReference type="Pfam" id="PF00501"/>
    </source>
</evidence>
<name>A0A6G4WGW0_9HYPH</name>
<keyword evidence="9" id="KW-1185">Reference proteome</keyword>
<dbReference type="FunFam" id="3.30.300.30:FF:000008">
    <property type="entry name" value="2,3-dihydroxybenzoate-AMP ligase"/>
    <property type="match status" value="1"/>
</dbReference>
<dbReference type="PANTHER" id="PTHR43201">
    <property type="entry name" value="ACYL-COA SYNTHETASE"/>
    <property type="match status" value="1"/>
</dbReference>
<dbReference type="Gene3D" id="3.30.300.30">
    <property type="match status" value="1"/>
</dbReference>
<dbReference type="EMBL" id="JAAKZF010000038">
    <property type="protein sequence ID" value="NGO53839.1"/>
    <property type="molecule type" value="Genomic_DNA"/>
</dbReference>
<organism evidence="8 9">
    <name type="scientific">Allomesorhizobium camelthorni</name>
    <dbReference type="NCBI Taxonomy" id="475069"/>
    <lineage>
        <taxon>Bacteria</taxon>
        <taxon>Pseudomonadati</taxon>
        <taxon>Pseudomonadota</taxon>
        <taxon>Alphaproteobacteria</taxon>
        <taxon>Hyphomicrobiales</taxon>
        <taxon>Phyllobacteriaceae</taxon>
        <taxon>Allomesorhizobium</taxon>
    </lineage>
</organism>
<feature type="domain" description="AMP-binding enzyme C-terminal" evidence="7">
    <location>
        <begin position="413"/>
        <end position="488"/>
    </location>
</feature>
<dbReference type="Pfam" id="PF00501">
    <property type="entry name" value="AMP-binding"/>
    <property type="match status" value="1"/>
</dbReference>
<evidence type="ECO:0000313" key="8">
    <source>
        <dbReference type="EMBL" id="NGO53839.1"/>
    </source>
</evidence>
<accession>A0A6G4WGW0</accession>
<dbReference type="RefSeq" id="WP_165031601.1">
    <property type="nucleotide sequence ID" value="NZ_JAAKZF010000038.1"/>
</dbReference>
<dbReference type="SUPFAM" id="SSF56801">
    <property type="entry name" value="Acetyl-CoA synthetase-like"/>
    <property type="match status" value="1"/>
</dbReference>
<comment type="similarity">
    <text evidence="1">Belongs to the ATP-dependent AMP-binding enzyme family.</text>
</comment>
<evidence type="ECO:0000256" key="3">
    <source>
        <dbReference type="ARBA" id="ARBA00051915"/>
    </source>
</evidence>
<proteinExistence type="inferred from homology"/>